<feature type="transmembrane region" description="Helical" evidence="19">
    <location>
        <begin position="32"/>
        <end position="53"/>
    </location>
</feature>
<feature type="transmembrane region" description="Helical" evidence="19">
    <location>
        <begin position="59"/>
        <end position="77"/>
    </location>
</feature>
<dbReference type="PANTHER" id="PTHR34148">
    <property type="entry name" value="ADENOSYLCOBINAMIDE-GDP RIBAZOLETRANSFERASE"/>
    <property type="match status" value="1"/>
</dbReference>
<evidence type="ECO:0000256" key="15">
    <source>
        <dbReference type="ARBA" id="ARBA00032605"/>
    </source>
</evidence>
<evidence type="ECO:0000256" key="3">
    <source>
        <dbReference type="ARBA" id="ARBA00004663"/>
    </source>
</evidence>
<dbReference type="EC" id="2.7.8.26" evidence="5 19"/>
<dbReference type="RefSeq" id="WP_005374990.1">
    <property type="nucleotide sequence ID" value="NZ_CM001475.1"/>
</dbReference>
<feature type="transmembrane region" description="Helical" evidence="19">
    <location>
        <begin position="174"/>
        <end position="201"/>
    </location>
</feature>
<dbReference type="GO" id="GO:0009236">
    <property type="term" value="P:cobalamin biosynthetic process"/>
    <property type="evidence" value="ECO:0007669"/>
    <property type="project" value="UniProtKB-UniRule"/>
</dbReference>
<keyword evidence="13 19" id="KW-0472">Membrane</keyword>
<dbReference type="Proteomes" id="UP000005090">
    <property type="component" value="Chromosome"/>
</dbReference>
<dbReference type="GO" id="GO:0008818">
    <property type="term" value="F:cobalamin 5'-phosphate synthase activity"/>
    <property type="evidence" value="ECO:0007669"/>
    <property type="project" value="UniProtKB-UniRule"/>
</dbReference>
<sequence>MFNLKRLLLALSFYTRLPCPKNLDYQQLPQSAIFLPMIGWIVGGLSGGAYYLAVQLWPTTVAAVIALIAGIWITGAFHEDGFADVCDGFGGGYGKERILAIMKDSAIGVYGTLGLMLLLLLKVGLLGSLDVRIVPWILLAGHSMSRLMPLLLMRRYRYARTENSKSGGAMFRPGFADLAFAAAMALLPFVFLPASCLLATLPSVFSTLWLGRYFNRHIGGYTGDCLGACQQVAETVFYLGVGASWTSI</sequence>
<dbReference type="STRING" id="686340.Metal_3924"/>
<evidence type="ECO:0000256" key="4">
    <source>
        <dbReference type="ARBA" id="ARBA00010561"/>
    </source>
</evidence>
<protein>
    <recommendedName>
        <fullName evidence="6 19">Adenosylcobinamide-GDP ribazoletransferase</fullName>
        <ecNumber evidence="5 19">2.7.8.26</ecNumber>
    </recommendedName>
    <alternativeName>
        <fullName evidence="16 19">Cobalamin synthase</fullName>
    </alternativeName>
    <alternativeName>
        <fullName evidence="15 19">Cobalamin-5'-phosphate synthase</fullName>
    </alternativeName>
</protein>
<accession>H8GJ54</accession>
<proteinExistence type="inferred from homology"/>
<evidence type="ECO:0000256" key="5">
    <source>
        <dbReference type="ARBA" id="ARBA00013200"/>
    </source>
</evidence>
<dbReference type="AlphaFoldDB" id="H8GJ54"/>
<reference evidence="20 21" key="1">
    <citation type="journal article" date="2013" name="Genome Announc.">
        <title>Genome Sequence of the Obligate Gammaproteobacterial Methanotroph Methylomicrobium album Strain BG8.</title>
        <authorList>
            <person name="Kits K.D."/>
            <person name="Kalyuzhnaya M.G."/>
            <person name="Klotz M.G."/>
            <person name="Jetten M.S."/>
            <person name="Op den Camp H.J."/>
            <person name="Vuilleumier S."/>
            <person name="Bringel F."/>
            <person name="Dispirito A.A."/>
            <person name="Murrell J.C."/>
            <person name="Bruce D."/>
            <person name="Cheng J.F."/>
            <person name="Copeland A."/>
            <person name="Goodwin L."/>
            <person name="Hauser L."/>
            <person name="Lajus A."/>
            <person name="Land M.L."/>
            <person name="Lapidus A."/>
            <person name="Lucas S."/>
            <person name="Medigue C."/>
            <person name="Pitluck S."/>
            <person name="Woyke T."/>
            <person name="Zeytun A."/>
            <person name="Stein L.Y."/>
        </authorList>
    </citation>
    <scope>NUCLEOTIDE SEQUENCE [LARGE SCALE GENOMIC DNA]</scope>
    <source>
        <strain evidence="20 21">BG8</strain>
    </source>
</reference>
<evidence type="ECO:0000256" key="13">
    <source>
        <dbReference type="ARBA" id="ARBA00023136"/>
    </source>
</evidence>
<evidence type="ECO:0000256" key="19">
    <source>
        <dbReference type="HAMAP-Rule" id="MF_00719"/>
    </source>
</evidence>
<keyword evidence="21" id="KW-1185">Reference proteome</keyword>
<evidence type="ECO:0000256" key="9">
    <source>
        <dbReference type="ARBA" id="ARBA00022679"/>
    </source>
</evidence>
<dbReference type="PANTHER" id="PTHR34148:SF1">
    <property type="entry name" value="ADENOSYLCOBINAMIDE-GDP RIBAZOLETRANSFERASE"/>
    <property type="match status" value="1"/>
</dbReference>
<evidence type="ECO:0000256" key="1">
    <source>
        <dbReference type="ARBA" id="ARBA00001946"/>
    </source>
</evidence>
<comment type="subcellular location">
    <subcellularLocation>
        <location evidence="2 19">Cell membrane</location>
        <topology evidence="2 19">Multi-pass membrane protein</topology>
    </subcellularLocation>
</comment>
<evidence type="ECO:0000256" key="10">
    <source>
        <dbReference type="ARBA" id="ARBA00022692"/>
    </source>
</evidence>
<dbReference type="HOGENOM" id="CLU_057426_1_1_6"/>
<evidence type="ECO:0000256" key="12">
    <source>
        <dbReference type="ARBA" id="ARBA00022989"/>
    </source>
</evidence>
<evidence type="ECO:0000256" key="6">
    <source>
        <dbReference type="ARBA" id="ARBA00015850"/>
    </source>
</evidence>
<evidence type="ECO:0000256" key="11">
    <source>
        <dbReference type="ARBA" id="ARBA00022842"/>
    </source>
</evidence>
<dbReference type="HAMAP" id="MF_00719">
    <property type="entry name" value="CobS"/>
    <property type="match status" value="1"/>
</dbReference>
<evidence type="ECO:0000256" key="7">
    <source>
        <dbReference type="ARBA" id="ARBA00022475"/>
    </source>
</evidence>
<organism evidence="20 21">
    <name type="scientific">Methylomicrobium album BG8</name>
    <dbReference type="NCBI Taxonomy" id="686340"/>
    <lineage>
        <taxon>Bacteria</taxon>
        <taxon>Pseudomonadati</taxon>
        <taxon>Pseudomonadota</taxon>
        <taxon>Gammaproteobacteria</taxon>
        <taxon>Methylococcales</taxon>
        <taxon>Methylococcaceae</taxon>
        <taxon>Methylomicrobium</taxon>
    </lineage>
</organism>
<comment type="catalytic activity">
    <reaction evidence="17 19">
        <text>alpha-ribazole + adenosylcob(III)inamide-GDP = adenosylcob(III)alamin + GMP + H(+)</text>
        <dbReference type="Rhea" id="RHEA:16049"/>
        <dbReference type="ChEBI" id="CHEBI:10329"/>
        <dbReference type="ChEBI" id="CHEBI:15378"/>
        <dbReference type="ChEBI" id="CHEBI:18408"/>
        <dbReference type="ChEBI" id="CHEBI:58115"/>
        <dbReference type="ChEBI" id="CHEBI:60487"/>
        <dbReference type="EC" id="2.7.8.26"/>
    </reaction>
</comment>
<evidence type="ECO:0000256" key="18">
    <source>
        <dbReference type="ARBA" id="ARBA00049504"/>
    </source>
</evidence>
<keyword evidence="10 19" id="KW-0812">Transmembrane</keyword>
<keyword evidence="7 19" id="KW-1003">Cell membrane</keyword>
<comment type="catalytic activity">
    <reaction evidence="18 19">
        <text>alpha-ribazole 5'-phosphate + adenosylcob(III)inamide-GDP = adenosylcob(III)alamin 5'-phosphate + GMP + H(+)</text>
        <dbReference type="Rhea" id="RHEA:23560"/>
        <dbReference type="ChEBI" id="CHEBI:15378"/>
        <dbReference type="ChEBI" id="CHEBI:57918"/>
        <dbReference type="ChEBI" id="CHEBI:58115"/>
        <dbReference type="ChEBI" id="CHEBI:60487"/>
        <dbReference type="ChEBI" id="CHEBI:60493"/>
        <dbReference type="EC" id="2.7.8.26"/>
    </reaction>
</comment>
<keyword evidence="11 19" id="KW-0460">Magnesium</keyword>
<keyword evidence="8 19" id="KW-0169">Cobalamin biosynthesis</keyword>
<evidence type="ECO:0000256" key="17">
    <source>
        <dbReference type="ARBA" id="ARBA00048623"/>
    </source>
</evidence>
<evidence type="ECO:0000256" key="16">
    <source>
        <dbReference type="ARBA" id="ARBA00032853"/>
    </source>
</evidence>
<name>H8GJ54_METAL</name>
<dbReference type="NCBIfam" id="TIGR00317">
    <property type="entry name" value="cobS"/>
    <property type="match status" value="1"/>
</dbReference>
<gene>
    <name evidence="19" type="primary">cobS</name>
    <name evidence="20" type="ORF">Metal_3924</name>
</gene>
<dbReference type="InterPro" id="IPR003805">
    <property type="entry name" value="CobS"/>
</dbReference>
<dbReference type="GO" id="GO:0005886">
    <property type="term" value="C:plasma membrane"/>
    <property type="evidence" value="ECO:0007669"/>
    <property type="project" value="UniProtKB-SubCell"/>
</dbReference>
<keyword evidence="12 19" id="KW-1133">Transmembrane helix</keyword>
<dbReference type="eggNOG" id="COG0368">
    <property type="taxonomic scope" value="Bacteria"/>
</dbReference>
<dbReference type="Pfam" id="PF02654">
    <property type="entry name" value="CobS"/>
    <property type="match status" value="1"/>
</dbReference>
<dbReference type="EMBL" id="CM001475">
    <property type="protein sequence ID" value="EIC31561.1"/>
    <property type="molecule type" value="Genomic_DNA"/>
</dbReference>
<dbReference type="UniPathway" id="UPA00148">
    <property type="reaction ID" value="UER00238"/>
</dbReference>
<comment type="similarity">
    <text evidence="4 19">Belongs to the CobS family.</text>
</comment>
<keyword evidence="9 19" id="KW-0808">Transferase</keyword>
<evidence type="ECO:0000256" key="8">
    <source>
        <dbReference type="ARBA" id="ARBA00022573"/>
    </source>
</evidence>
<evidence type="ECO:0000256" key="14">
    <source>
        <dbReference type="ARBA" id="ARBA00025228"/>
    </source>
</evidence>
<comment type="function">
    <text evidence="14 19">Joins adenosylcobinamide-GDP and alpha-ribazole to generate adenosylcobalamin (Ado-cobalamin). Also synthesizes adenosylcobalamin 5'-phosphate from adenosylcobinamide-GDP and alpha-ribazole 5'-phosphate.</text>
</comment>
<evidence type="ECO:0000313" key="20">
    <source>
        <dbReference type="EMBL" id="EIC31561.1"/>
    </source>
</evidence>
<comment type="cofactor">
    <cofactor evidence="1 19">
        <name>Mg(2+)</name>
        <dbReference type="ChEBI" id="CHEBI:18420"/>
    </cofactor>
</comment>
<feature type="transmembrane region" description="Helical" evidence="19">
    <location>
        <begin position="98"/>
        <end position="121"/>
    </location>
</feature>
<evidence type="ECO:0000313" key="21">
    <source>
        <dbReference type="Proteomes" id="UP000005090"/>
    </source>
</evidence>
<dbReference type="GO" id="GO:0051073">
    <property type="term" value="F:adenosylcobinamide-GDP ribazoletransferase activity"/>
    <property type="evidence" value="ECO:0007669"/>
    <property type="project" value="UniProtKB-UniRule"/>
</dbReference>
<evidence type="ECO:0000256" key="2">
    <source>
        <dbReference type="ARBA" id="ARBA00004651"/>
    </source>
</evidence>
<comment type="pathway">
    <text evidence="3 19">Cofactor biosynthesis; adenosylcobalamin biosynthesis; adenosylcobalamin from cob(II)yrinate a,c-diamide: step 7/7.</text>
</comment>